<sequence length="257" mass="29814">MKVLISIPSKARPYDLQKTILKWLPQVKTDWKVFVEPQDYKHYKLTIPNENLVNIGQDNMGIGYVMHFIGRHAIENGYDLVCRVDDDCSGFISKHFGDGKSGQSAEIIDNALNDILPDFRNDKHLGAVRFLDPKNHLWESIGKKRKYTHRNCELFHGWIIRPEILLFINENVKHNDDVALYLYSLKNGYYTLLYGRIGVQFKDGTNKGGFQVLDRTALTKQTLEYLRKDFPKLTTKPIDRWYKIDLDISAYACKSAL</sequence>
<dbReference type="SUPFAM" id="SSF53448">
    <property type="entry name" value="Nucleotide-diphospho-sugar transferases"/>
    <property type="match status" value="1"/>
</dbReference>
<dbReference type="Pfam" id="PF20691">
    <property type="entry name" value="TAGT"/>
    <property type="match status" value="1"/>
</dbReference>
<dbReference type="InterPro" id="IPR029044">
    <property type="entry name" value="Nucleotide-diphossugar_trans"/>
</dbReference>
<dbReference type="InterPro" id="IPR049100">
    <property type="entry name" value="TAGT"/>
</dbReference>
<feature type="domain" description="TET-Associated Glycosyltransferase" evidence="1">
    <location>
        <begin position="22"/>
        <end position="208"/>
    </location>
</feature>
<protein>
    <recommendedName>
        <fullName evidence="1">TET-Associated Glycosyltransferase domain-containing protein</fullName>
    </recommendedName>
</protein>
<evidence type="ECO:0000313" key="2">
    <source>
        <dbReference type="EMBL" id="MPL90231.1"/>
    </source>
</evidence>
<accession>A0A644VG43</accession>
<organism evidence="2">
    <name type="scientific">bioreactor metagenome</name>
    <dbReference type="NCBI Taxonomy" id="1076179"/>
    <lineage>
        <taxon>unclassified sequences</taxon>
        <taxon>metagenomes</taxon>
        <taxon>ecological metagenomes</taxon>
    </lineage>
</organism>
<reference evidence="2" key="1">
    <citation type="submission" date="2019-08" db="EMBL/GenBank/DDBJ databases">
        <authorList>
            <person name="Kucharzyk K."/>
            <person name="Murdoch R.W."/>
            <person name="Higgins S."/>
            <person name="Loffler F."/>
        </authorList>
    </citation>
    <scope>NUCLEOTIDE SEQUENCE</scope>
</reference>
<evidence type="ECO:0000259" key="1">
    <source>
        <dbReference type="Pfam" id="PF20691"/>
    </source>
</evidence>
<name>A0A644VG43_9ZZZZ</name>
<dbReference type="EMBL" id="VSSQ01000298">
    <property type="protein sequence ID" value="MPL90231.1"/>
    <property type="molecule type" value="Genomic_DNA"/>
</dbReference>
<proteinExistence type="predicted"/>
<gene>
    <name evidence="2" type="ORF">SDC9_36278</name>
</gene>
<comment type="caution">
    <text evidence="2">The sequence shown here is derived from an EMBL/GenBank/DDBJ whole genome shotgun (WGS) entry which is preliminary data.</text>
</comment>
<dbReference type="AlphaFoldDB" id="A0A644VG43"/>